<proteinExistence type="predicted"/>
<dbReference type="EMBL" id="BSOB01000003">
    <property type="protein sequence ID" value="GLQ91181.1"/>
    <property type="molecule type" value="Genomic_DNA"/>
</dbReference>
<keyword evidence="2" id="KW-0812">Transmembrane</keyword>
<keyword evidence="3" id="KW-0998">Cell outer membrane</keyword>
<evidence type="ECO:0000313" key="7">
    <source>
        <dbReference type="EMBL" id="GLQ91181.1"/>
    </source>
</evidence>
<dbReference type="Gene3D" id="2.40.160.50">
    <property type="entry name" value="membrane protein fhac: a member of the omp85/tpsb transporter family"/>
    <property type="match status" value="1"/>
</dbReference>
<dbReference type="RefSeq" id="WP_284318960.1">
    <property type="nucleotide sequence ID" value="NZ_BSOB01000003.1"/>
</dbReference>
<dbReference type="PANTHER" id="PTHR34597">
    <property type="entry name" value="SLR1661 PROTEIN"/>
    <property type="match status" value="1"/>
</dbReference>
<sequence length="665" mass="71056">MAAALALALGGGRAWAQGGAPAAAQNILVSGVPASSPDIQKIVDGEYQKAAATAGNANALTHAQLQALADRITAALNKAGYPQAHAYLADQFVTYSFGAGANAASSGNAEAAASAVPAATAAGTAALASAPSESGVVPPVKEREGNAAAQRIAVRGFHVDGVGDHPDAGITFDTIQAMADAEYKKLGGSADQPAMLTFAQMQGVADKVTDRYRKAGFILTSAFLPAQTIGNDQKVQIQILEGRVGRIIVKGNKRYYASVIAAPAQQLKGEPLQKSTVDSALLYVRDLPGVSVASTFQPGRQTGDTDLVMVAREAPMPFTFTTGADNYGTPLTGRYRVQGGVTWNSPLGIGDTLSANANYALDPNQNAYGSLNYTAPLVVVPGLSMTLGGTRSQLQISSDGFAALKVRGPTTTYYAGSDWKFINTDDMKMQTSLHVIREQSKLSTLGLQLSDEKFNLLELSYAMNHTDRRFQGVDLLQVSVRKSLDDQTHDPDLVSPKHAHDFTVAKIGYTRLQFLTQSQRLYFKFNGQWTPDALVPMEQFVIGGPDSVRAYPIADGLTDRGYYTSVEYHVDAPGFGNVTSPFYARPWRELLELETFFDYARGFAAGADLHGTPPVNFSGWGAGFIFRLPQFHHLEFHLDGAIPLGSQQATDRHGYHVYGRMGLTF</sequence>
<evidence type="ECO:0000259" key="6">
    <source>
        <dbReference type="Pfam" id="PF08479"/>
    </source>
</evidence>
<keyword evidence="1" id="KW-1134">Transmembrane beta strand</keyword>
<evidence type="ECO:0000256" key="1">
    <source>
        <dbReference type="ARBA" id="ARBA00022452"/>
    </source>
</evidence>
<evidence type="ECO:0000256" key="2">
    <source>
        <dbReference type="ARBA" id="ARBA00022692"/>
    </source>
</evidence>
<evidence type="ECO:0000313" key="8">
    <source>
        <dbReference type="Proteomes" id="UP001156670"/>
    </source>
</evidence>
<dbReference type="InterPro" id="IPR005565">
    <property type="entry name" value="Hemolysn_activator_HlyB_C"/>
</dbReference>
<feature type="signal peptide" evidence="4">
    <location>
        <begin position="1"/>
        <end position="16"/>
    </location>
</feature>
<feature type="domain" description="Polypeptide-transport-associated ShlB-type" evidence="6">
    <location>
        <begin position="193"/>
        <end position="242"/>
    </location>
</feature>
<dbReference type="InterPro" id="IPR013686">
    <property type="entry name" value="Polypept-transport_assoc_ShlB"/>
</dbReference>
<protein>
    <recommendedName>
        <fullName evidence="9">Hemolysin activator protein</fullName>
    </recommendedName>
</protein>
<reference evidence="8" key="1">
    <citation type="journal article" date="2019" name="Int. J. Syst. Evol. Microbiol.">
        <title>The Global Catalogue of Microorganisms (GCM) 10K type strain sequencing project: providing services to taxonomists for standard genome sequencing and annotation.</title>
        <authorList>
            <consortium name="The Broad Institute Genomics Platform"/>
            <consortium name="The Broad Institute Genome Sequencing Center for Infectious Disease"/>
            <person name="Wu L."/>
            <person name="Ma J."/>
        </authorList>
    </citation>
    <scope>NUCLEOTIDE SEQUENCE [LARGE SCALE GENOMIC DNA]</scope>
    <source>
        <strain evidence="8">NBRC 111980</strain>
    </source>
</reference>
<dbReference type="Proteomes" id="UP001156670">
    <property type="component" value="Unassembled WGS sequence"/>
</dbReference>
<gene>
    <name evidence="7" type="ORF">GCM10007901_01310</name>
</gene>
<dbReference type="Gene3D" id="3.10.20.310">
    <property type="entry name" value="membrane protein fhac"/>
    <property type="match status" value="1"/>
</dbReference>
<dbReference type="PANTHER" id="PTHR34597:SF1">
    <property type="entry name" value="HEME_HEMOPEXIN TRANSPORTER PROTEIN HUXB"/>
    <property type="match status" value="1"/>
</dbReference>
<dbReference type="Pfam" id="PF08479">
    <property type="entry name" value="POTRA_2"/>
    <property type="match status" value="1"/>
</dbReference>
<evidence type="ECO:0008006" key="9">
    <source>
        <dbReference type="Google" id="ProtNLM"/>
    </source>
</evidence>
<evidence type="ECO:0000256" key="3">
    <source>
        <dbReference type="ARBA" id="ARBA00023237"/>
    </source>
</evidence>
<comment type="caution">
    <text evidence="7">The sequence shown here is derived from an EMBL/GenBank/DDBJ whole genome shotgun (WGS) entry which is preliminary data.</text>
</comment>
<accession>A0ABQ5XHL3</accession>
<feature type="chain" id="PRO_5047404126" description="Hemolysin activator protein" evidence="4">
    <location>
        <begin position="17"/>
        <end position="665"/>
    </location>
</feature>
<dbReference type="InterPro" id="IPR051544">
    <property type="entry name" value="TPS_OM_transporter"/>
</dbReference>
<keyword evidence="8" id="KW-1185">Reference proteome</keyword>
<feature type="domain" description="Haemolysin activator HlyB C-terminal" evidence="5">
    <location>
        <begin position="303"/>
        <end position="567"/>
    </location>
</feature>
<evidence type="ECO:0000259" key="5">
    <source>
        <dbReference type="Pfam" id="PF03865"/>
    </source>
</evidence>
<name>A0ABQ5XHL3_9GAMM</name>
<keyword evidence="4" id="KW-0732">Signal</keyword>
<organism evidence="7 8">
    <name type="scientific">Dyella acidisoli</name>
    <dbReference type="NCBI Taxonomy" id="1867834"/>
    <lineage>
        <taxon>Bacteria</taxon>
        <taxon>Pseudomonadati</taxon>
        <taxon>Pseudomonadota</taxon>
        <taxon>Gammaproteobacteria</taxon>
        <taxon>Lysobacterales</taxon>
        <taxon>Rhodanobacteraceae</taxon>
        <taxon>Dyella</taxon>
    </lineage>
</organism>
<dbReference type="Pfam" id="PF03865">
    <property type="entry name" value="ShlB"/>
    <property type="match status" value="1"/>
</dbReference>
<evidence type="ECO:0000256" key="4">
    <source>
        <dbReference type="SAM" id="SignalP"/>
    </source>
</evidence>
<keyword evidence="1" id="KW-0472">Membrane</keyword>